<evidence type="ECO:0000313" key="2">
    <source>
        <dbReference type="EMBL" id="VEL19031.1"/>
    </source>
</evidence>
<gene>
    <name evidence="2" type="ORF">PXEA_LOCUS12471</name>
</gene>
<feature type="region of interest" description="Disordered" evidence="1">
    <location>
        <begin position="86"/>
        <end position="114"/>
    </location>
</feature>
<reference evidence="2" key="1">
    <citation type="submission" date="2018-11" db="EMBL/GenBank/DDBJ databases">
        <authorList>
            <consortium name="Pathogen Informatics"/>
        </authorList>
    </citation>
    <scope>NUCLEOTIDE SEQUENCE</scope>
</reference>
<evidence type="ECO:0000313" key="3">
    <source>
        <dbReference type="Proteomes" id="UP000784294"/>
    </source>
</evidence>
<organism evidence="2 3">
    <name type="scientific">Protopolystoma xenopodis</name>
    <dbReference type="NCBI Taxonomy" id="117903"/>
    <lineage>
        <taxon>Eukaryota</taxon>
        <taxon>Metazoa</taxon>
        <taxon>Spiralia</taxon>
        <taxon>Lophotrochozoa</taxon>
        <taxon>Platyhelminthes</taxon>
        <taxon>Monogenea</taxon>
        <taxon>Polyopisthocotylea</taxon>
        <taxon>Polystomatidea</taxon>
        <taxon>Polystomatidae</taxon>
        <taxon>Protopolystoma</taxon>
    </lineage>
</organism>
<comment type="caution">
    <text evidence="2">The sequence shown here is derived from an EMBL/GenBank/DDBJ whole genome shotgun (WGS) entry which is preliminary data.</text>
</comment>
<feature type="compositionally biased region" description="Low complexity" evidence="1">
    <location>
        <begin position="94"/>
        <end position="114"/>
    </location>
</feature>
<dbReference type="AlphaFoldDB" id="A0A3S5AKR6"/>
<keyword evidence="3" id="KW-1185">Reference proteome</keyword>
<dbReference type="EMBL" id="CAAALY010039744">
    <property type="protein sequence ID" value="VEL19031.1"/>
    <property type="molecule type" value="Genomic_DNA"/>
</dbReference>
<dbReference type="Proteomes" id="UP000784294">
    <property type="component" value="Unassembled WGS sequence"/>
</dbReference>
<sequence length="208" mass="21365">MAALELVDSSDSLMPVCTITDRGMSVAFRLCPRLTSLTVRHAPYLVSLRRWQPSPSTPASMPPVIMVAPLSPSSGAARVPENSIRHSPIRDAPEPSASASPQPSASSLEASSGPSSVCRSSQALFAIQQPLSSIDSAAADPVASGAVSIPLGNSLSVANNGAQIRGFQSPALIAAGETGFLPLRSLTLENCPGIQIEALILEALAANT</sequence>
<accession>A0A3S5AKR6</accession>
<name>A0A3S5AKR6_9PLAT</name>
<proteinExistence type="predicted"/>
<protein>
    <submittedName>
        <fullName evidence="2">Uncharacterized protein</fullName>
    </submittedName>
</protein>
<evidence type="ECO:0000256" key="1">
    <source>
        <dbReference type="SAM" id="MobiDB-lite"/>
    </source>
</evidence>